<dbReference type="Pfam" id="PF13560">
    <property type="entry name" value="HTH_31"/>
    <property type="match status" value="1"/>
</dbReference>
<dbReference type="InterPro" id="IPR010982">
    <property type="entry name" value="Lambda_DNA-bd_dom_sf"/>
</dbReference>
<name>A0A4Y5Z3Z2_9GAMM</name>
<evidence type="ECO:0000313" key="2">
    <source>
        <dbReference type="EMBL" id="QDE39804.1"/>
    </source>
</evidence>
<dbReference type="AlphaFoldDB" id="A0A4Y5Z3Z2"/>
<proteinExistence type="predicted"/>
<gene>
    <name evidence="2" type="ORF">FIV34_11595</name>
</gene>
<dbReference type="KEGG" id="lpy:FIV34_11595"/>
<reference evidence="2 3" key="1">
    <citation type="submission" date="2019-06" db="EMBL/GenBank/DDBJ databases">
        <title>A complete genome sequence for Luteibacter pinisoli MAH-14.</title>
        <authorList>
            <person name="Baltrus D.A."/>
        </authorList>
    </citation>
    <scope>NUCLEOTIDE SEQUENCE [LARGE SCALE GENOMIC DNA]</scope>
    <source>
        <strain evidence="2 3">MAH-14</strain>
    </source>
</reference>
<accession>A0A4Y5Z3Z2</accession>
<dbReference type="PROSITE" id="PS50943">
    <property type="entry name" value="HTH_CROC1"/>
    <property type="match status" value="1"/>
</dbReference>
<dbReference type="CDD" id="cd00093">
    <property type="entry name" value="HTH_XRE"/>
    <property type="match status" value="1"/>
</dbReference>
<dbReference type="Gene3D" id="1.10.260.40">
    <property type="entry name" value="lambda repressor-like DNA-binding domains"/>
    <property type="match status" value="1"/>
</dbReference>
<dbReference type="InterPro" id="IPR001387">
    <property type="entry name" value="Cro/C1-type_HTH"/>
</dbReference>
<dbReference type="OrthoDB" id="5958095at2"/>
<dbReference type="EMBL" id="CP041046">
    <property type="protein sequence ID" value="QDE39804.1"/>
    <property type="molecule type" value="Genomic_DNA"/>
</dbReference>
<keyword evidence="3" id="KW-1185">Reference proteome</keyword>
<dbReference type="RefSeq" id="WP_139982882.1">
    <property type="nucleotide sequence ID" value="NZ_CP041046.1"/>
</dbReference>
<dbReference type="GO" id="GO:0003677">
    <property type="term" value="F:DNA binding"/>
    <property type="evidence" value="ECO:0007669"/>
    <property type="project" value="InterPro"/>
</dbReference>
<evidence type="ECO:0000259" key="1">
    <source>
        <dbReference type="PROSITE" id="PS50943"/>
    </source>
</evidence>
<evidence type="ECO:0000313" key="3">
    <source>
        <dbReference type="Proteomes" id="UP000316093"/>
    </source>
</evidence>
<dbReference type="Proteomes" id="UP000316093">
    <property type="component" value="Chromosome"/>
</dbReference>
<sequence>MELSGFLAAMREREELSLRGLKERAADLDHAYIYRLEKGDRTSPSVDVRQKLAQALRLSEREAQVLELLAEQSVDDALYRLMLTDLRTPWEDMRDAARLSFRGERPTTEEAWMKRIQMIQDL</sequence>
<protein>
    <submittedName>
        <fullName evidence="2">Helix-turn-helix domain-containing protein</fullName>
    </submittedName>
</protein>
<dbReference type="SUPFAM" id="SSF47413">
    <property type="entry name" value="lambda repressor-like DNA-binding domains"/>
    <property type="match status" value="1"/>
</dbReference>
<organism evidence="2 3">
    <name type="scientific">Luteibacter pinisoli</name>
    <dbReference type="NCBI Taxonomy" id="2589080"/>
    <lineage>
        <taxon>Bacteria</taxon>
        <taxon>Pseudomonadati</taxon>
        <taxon>Pseudomonadota</taxon>
        <taxon>Gammaproteobacteria</taxon>
        <taxon>Lysobacterales</taxon>
        <taxon>Rhodanobacteraceae</taxon>
        <taxon>Luteibacter</taxon>
    </lineage>
</organism>
<feature type="domain" description="HTH cro/C1-type" evidence="1">
    <location>
        <begin position="24"/>
        <end position="63"/>
    </location>
</feature>